<evidence type="ECO:0000313" key="2">
    <source>
        <dbReference type="EMBL" id="KAJ5709786.1"/>
    </source>
</evidence>
<dbReference type="Proteomes" id="UP001215712">
    <property type="component" value="Unassembled WGS sequence"/>
</dbReference>
<reference evidence="2" key="2">
    <citation type="submission" date="2023-01" db="EMBL/GenBank/DDBJ databases">
        <authorList>
            <person name="Petersen C."/>
        </authorList>
    </citation>
    <scope>NUCLEOTIDE SEQUENCE</scope>
    <source>
        <strain evidence="2">IBT 17514</strain>
    </source>
</reference>
<protein>
    <recommendedName>
        <fullName evidence="1">Gamma-glutamylcyclotransferase AIG2-like domain-containing protein</fullName>
    </recommendedName>
</protein>
<gene>
    <name evidence="2" type="ORF">N7493_010077</name>
</gene>
<evidence type="ECO:0000313" key="3">
    <source>
        <dbReference type="Proteomes" id="UP001215712"/>
    </source>
</evidence>
<dbReference type="CDD" id="cd06661">
    <property type="entry name" value="GGCT_like"/>
    <property type="match status" value="1"/>
</dbReference>
<name>A0AAD6HE27_9EURO</name>
<organism evidence="2 3">
    <name type="scientific">Penicillium malachiteum</name>
    <dbReference type="NCBI Taxonomy" id="1324776"/>
    <lineage>
        <taxon>Eukaryota</taxon>
        <taxon>Fungi</taxon>
        <taxon>Dikarya</taxon>
        <taxon>Ascomycota</taxon>
        <taxon>Pezizomycotina</taxon>
        <taxon>Eurotiomycetes</taxon>
        <taxon>Eurotiomycetidae</taxon>
        <taxon>Eurotiales</taxon>
        <taxon>Aspergillaceae</taxon>
        <taxon>Penicillium</taxon>
    </lineage>
</organism>
<keyword evidence="3" id="KW-1185">Reference proteome</keyword>
<sequence length="232" mass="26436">MEAKSWYPYDFQQALQNSINETDVDWFLNRPDRAPCFLYGASMLPTVLKHHVGLGQSHNIHSTMTQATLFGYQLYEFTESNIPAIIKSPSPKSTVEGLLVFNLDATQRRDLYEIEAGLMHLTPVQVQILQKTQSNTHNFRMVDAGTFTWTSRNCIGLSLVPASVWSVDGFLESPLYRHISSSQHRCDLAEPQLPARDFSYYPADTKQQGDVDLMVRQYGSVHSIEADEPEWF</sequence>
<dbReference type="Gene3D" id="3.10.490.10">
    <property type="entry name" value="Gamma-glutamyl cyclotransferase-like"/>
    <property type="match status" value="1"/>
</dbReference>
<dbReference type="EMBL" id="JAQJAN010000018">
    <property type="protein sequence ID" value="KAJ5709786.1"/>
    <property type="molecule type" value="Genomic_DNA"/>
</dbReference>
<comment type="caution">
    <text evidence="2">The sequence shown here is derived from an EMBL/GenBank/DDBJ whole genome shotgun (WGS) entry which is preliminary data.</text>
</comment>
<dbReference type="AlphaFoldDB" id="A0AAD6HE27"/>
<proteinExistence type="predicted"/>
<feature type="domain" description="Gamma-glutamylcyclotransferase AIG2-like" evidence="1">
    <location>
        <begin position="37"/>
        <end position="164"/>
    </location>
</feature>
<accession>A0AAD6HE27</accession>
<dbReference type="InterPro" id="IPR013024">
    <property type="entry name" value="GGCT-like"/>
</dbReference>
<dbReference type="InterPro" id="IPR009288">
    <property type="entry name" value="AIG2-like_dom"/>
</dbReference>
<reference evidence="2" key="1">
    <citation type="journal article" date="2023" name="IMA Fungus">
        <title>Comparative genomic study of the Penicillium genus elucidates a diverse pangenome and 15 lateral gene transfer events.</title>
        <authorList>
            <person name="Petersen C."/>
            <person name="Sorensen T."/>
            <person name="Nielsen M.R."/>
            <person name="Sondergaard T.E."/>
            <person name="Sorensen J.L."/>
            <person name="Fitzpatrick D.A."/>
            <person name="Frisvad J.C."/>
            <person name="Nielsen K.L."/>
        </authorList>
    </citation>
    <scope>NUCLEOTIDE SEQUENCE</scope>
    <source>
        <strain evidence="2">IBT 17514</strain>
    </source>
</reference>
<dbReference type="Pfam" id="PF06094">
    <property type="entry name" value="GGACT"/>
    <property type="match status" value="1"/>
</dbReference>
<evidence type="ECO:0000259" key="1">
    <source>
        <dbReference type="Pfam" id="PF06094"/>
    </source>
</evidence>